<dbReference type="GeneID" id="28816896"/>
<gene>
    <name evidence="1" type="ORF">LY89DRAFT_38900</name>
</gene>
<keyword evidence="2" id="KW-1185">Reference proteome</keyword>
<dbReference type="KEGG" id="psco:LY89DRAFT_38900"/>
<dbReference type="Proteomes" id="UP000070700">
    <property type="component" value="Unassembled WGS sequence"/>
</dbReference>
<dbReference type="OrthoDB" id="3596146at2759"/>
<proteinExistence type="predicted"/>
<accession>A0A194XDB9</accession>
<dbReference type="AlphaFoldDB" id="A0A194XDB9"/>
<reference evidence="1 2" key="1">
    <citation type="submission" date="2015-10" db="EMBL/GenBank/DDBJ databases">
        <title>Full genome of DAOMC 229536 Phialocephala scopiformis, a fungal endophyte of spruce producing the potent anti-insectan compound rugulosin.</title>
        <authorList>
            <consortium name="DOE Joint Genome Institute"/>
            <person name="Walker A.K."/>
            <person name="Frasz S.L."/>
            <person name="Seifert K.A."/>
            <person name="Miller J.D."/>
            <person name="Mondo S.J."/>
            <person name="Labutti K."/>
            <person name="Lipzen A."/>
            <person name="Dockter R."/>
            <person name="Kennedy M."/>
            <person name="Grigoriev I.V."/>
            <person name="Spatafora J.W."/>
        </authorList>
    </citation>
    <scope>NUCLEOTIDE SEQUENCE [LARGE SCALE GENOMIC DNA]</scope>
    <source>
        <strain evidence="1 2">CBS 120377</strain>
    </source>
</reference>
<protein>
    <submittedName>
        <fullName evidence="1">Uncharacterized protein</fullName>
    </submittedName>
</protein>
<name>A0A194XDB9_MOLSC</name>
<dbReference type="InParanoid" id="A0A194XDB9"/>
<dbReference type="EMBL" id="KQ947413">
    <property type="protein sequence ID" value="KUJ18146.1"/>
    <property type="molecule type" value="Genomic_DNA"/>
</dbReference>
<evidence type="ECO:0000313" key="2">
    <source>
        <dbReference type="Proteomes" id="UP000070700"/>
    </source>
</evidence>
<organism evidence="1 2">
    <name type="scientific">Mollisia scopiformis</name>
    <name type="common">Conifer needle endophyte fungus</name>
    <name type="synonym">Phialocephala scopiformis</name>
    <dbReference type="NCBI Taxonomy" id="149040"/>
    <lineage>
        <taxon>Eukaryota</taxon>
        <taxon>Fungi</taxon>
        <taxon>Dikarya</taxon>
        <taxon>Ascomycota</taxon>
        <taxon>Pezizomycotina</taxon>
        <taxon>Leotiomycetes</taxon>
        <taxon>Helotiales</taxon>
        <taxon>Mollisiaceae</taxon>
        <taxon>Mollisia</taxon>
    </lineage>
</organism>
<evidence type="ECO:0000313" key="1">
    <source>
        <dbReference type="EMBL" id="KUJ18146.1"/>
    </source>
</evidence>
<sequence>MATITSSTEILGGRLLREIGAEEGSLEDLLRSLRQTSLPNPSKTGIQTLDTFWSHNGGKLSVTGRGLPFLYQLLTSLLLNLHGTVALLDLTARFSPSHVSVPSSELQHIHVFQPTPSNLKVTLESVEKYMLYSEHGSKGREWVGTIVLGGNGGDINIGWRGWLRVEKEEVTKFGDGVGVEEAWGEKGMRQRQEVVDKVGWRAECEIW</sequence>
<dbReference type="STRING" id="149040.A0A194XDB9"/>
<dbReference type="RefSeq" id="XP_018072501.1">
    <property type="nucleotide sequence ID" value="XM_018207170.1"/>
</dbReference>